<feature type="signal peptide" evidence="1">
    <location>
        <begin position="1"/>
        <end position="21"/>
    </location>
</feature>
<reference evidence="2" key="1">
    <citation type="submission" date="2021-01" db="EMBL/GenBank/DDBJ databases">
        <authorList>
            <person name="Corre E."/>
            <person name="Pelletier E."/>
            <person name="Niang G."/>
            <person name="Scheremetjew M."/>
            <person name="Finn R."/>
            <person name="Kale V."/>
            <person name="Holt S."/>
            <person name="Cochrane G."/>
            <person name="Meng A."/>
            <person name="Brown T."/>
            <person name="Cohen L."/>
        </authorList>
    </citation>
    <scope>NUCLEOTIDE SEQUENCE</scope>
    <source>
        <strain evidence="2">Isolate 1302-5</strain>
    </source>
</reference>
<keyword evidence="1" id="KW-0732">Signal</keyword>
<evidence type="ECO:0000256" key="1">
    <source>
        <dbReference type="SAM" id="SignalP"/>
    </source>
</evidence>
<dbReference type="PANTHER" id="PTHR13271:SF137">
    <property type="entry name" value="SET DOMAIN-CONTAINING PROTEIN"/>
    <property type="match status" value="1"/>
</dbReference>
<accession>A0A7S4HHQ5</accession>
<name>A0A7S4HHQ5_9STRA</name>
<dbReference type="PANTHER" id="PTHR13271">
    <property type="entry name" value="UNCHARACTERIZED PUTATIVE METHYLTRANSFERASE"/>
    <property type="match status" value="1"/>
</dbReference>
<dbReference type="InterPro" id="IPR050600">
    <property type="entry name" value="SETD3_SETD6_MTase"/>
</dbReference>
<dbReference type="GO" id="GO:0016279">
    <property type="term" value="F:protein-lysine N-methyltransferase activity"/>
    <property type="evidence" value="ECO:0007669"/>
    <property type="project" value="TreeGrafter"/>
</dbReference>
<dbReference type="AlphaFoldDB" id="A0A7S4HHQ5"/>
<dbReference type="InterPro" id="IPR046341">
    <property type="entry name" value="SET_dom_sf"/>
</dbReference>
<dbReference type="EMBL" id="HBKQ01000155">
    <property type="protein sequence ID" value="CAE2199509.1"/>
    <property type="molecule type" value="Transcribed_RNA"/>
</dbReference>
<feature type="chain" id="PRO_5030900295" description="SET domain-containing protein" evidence="1">
    <location>
        <begin position="22"/>
        <end position="336"/>
    </location>
</feature>
<gene>
    <name evidence="2" type="ORF">OAUR00152_LOCUS110</name>
</gene>
<evidence type="ECO:0008006" key="3">
    <source>
        <dbReference type="Google" id="ProtNLM"/>
    </source>
</evidence>
<evidence type="ECO:0000313" key="2">
    <source>
        <dbReference type="EMBL" id="CAE2199509.1"/>
    </source>
</evidence>
<organism evidence="2">
    <name type="scientific">Odontella aurita</name>
    <dbReference type="NCBI Taxonomy" id="265563"/>
    <lineage>
        <taxon>Eukaryota</taxon>
        <taxon>Sar</taxon>
        <taxon>Stramenopiles</taxon>
        <taxon>Ochrophyta</taxon>
        <taxon>Bacillariophyta</taxon>
        <taxon>Mediophyceae</taxon>
        <taxon>Biddulphiophycidae</taxon>
        <taxon>Eupodiscales</taxon>
        <taxon>Odontellaceae</taxon>
        <taxon>Odontella</taxon>
    </lineage>
</organism>
<dbReference type="Gene3D" id="3.90.1410.10">
    <property type="entry name" value="set domain protein methyltransferase, domain 1"/>
    <property type="match status" value="1"/>
</dbReference>
<protein>
    <recommendedName>
        <fullName evidence="3">SET domain-containing protein</fullName>
    </recommendedName>
</protein>
<sequence>MRRRRLALLFAFFRDIAQVPAKEDDPIAAFNALKGAINRLPGGYVHPSLGLLTPAPSGAARGIGFISESDKGDIDNGVLIKVPLSYQMTRALALDTLTPLIPPAVLRQLPLDELDDAALLVLLLAHERGVSDSKFSAYLHTLPMDDIGCGFFQSEAPRIIPPDELAHGARYASRVSNGLSKDYAAYISQDGWPIEWKEHPSSAMAWSLCVVSSRGTAANIVPGDKNSGAGTRIVPMADFANHDIKSSGFIEIVGNERMANGDIITAQEDGLDVGSFVVRAAWRNGTVKTLQKGDELTVNYNLPGYGPVDWFLSLGFVAPELLSSPSANDNSESGEL</sequence>
<dbReference type="SUPFAM" id="SSF82199">
    <property type="entry name" value="SET domain"/>
    <property type="match status" value="1"/>
</dbReference>
<proteinExistence type="predicted"/>